<organism evidence="1 2">
    <name type="scientific">Peronosclerospora sorghi</name>
    <dbReference type="NCBI Taxonomy" id="230839"/>
    <lineage>
        <taxon>Eukaryota</taxon>
        <taxon>Sar</taxon>
        <taxon>Stramenopiles</taxon>
        <taxon>Oomycota</taxon>
        <taxon>Peronosporomycetes</taxon>
        <taxon>Peronosporales</taxon>
        <taxon>Peronosporaceae</taxon>
        <taxon>Peronosclerospora</taxon>
    </lineage>
</organism>
<name>A0ACC0WF60_9STRA</name>
<comment type="caution">
    <text evidence="1">The sequence shown here is derived from an EMBL/GenBank/DDBJ whole genome shotgun (WGS) entry which is preliminary data.</text>
</comment>
<dbReference type="Proteomes" id="UP001163321">
    <property type="component" value="Chromosome 2"/>
</dbReference>
<accession>A0ACC0WF60</accession>
<dbReference type="EMBL" id="CM047581">
    <property type="protein sequence ID" value="KAI9916578.1"/>
    <property type="molecule type" value="Genomic_DNA"/>
</dbReference>
<evidence type="ECO:0000313" key="1">
    <source>
        <dbReference type="EMBL" id="KAI9916578.1"/>
    </source>
</evidence>
<protein>
    <submittedName>
        <fullName evidence="1">Uncharacterized protein</fullName>
    </submittedName>
</protein>
<evidence type="ECO:0000313" key="2">
    <source>
        <dbReference type="Proteomes" id="UP001163321"/>
    </source>
</evidence>
<reference evidence="1 2" key="1">
    <citation type="journal article" date="2022" name="bioRxiv">
        <title>The genome of the oomycete Peronosclerospora sorghi, a cosmopolitan pathogen of maize and sorghum, is inflated with dispersed pseudogenes.</title>
        <authorList>
            <person name="Fletcher K."/>
            <person name="Martin F."/>
            <person name="Isakeit T."/>
            <person name="Cavanaugh K."/>
            <person name="Magill C."/>
            <person name="Michelmore R."/>
        </authorList>
    </citation>
    <scope>NUCLEOTIDE SEQUENCE [LARGE SCALE GENOMIC DNA]</scope>
    <source>
        <strain evidence="1">P6</strain>
    </source>
</reference>
<gene>
    <name evidence="1" type="ORF">PsorP6_018055</name>
</gene>
<proteinExistence type="predicted"/>
<keyword evidence="2" id="KW-1185">Reference proteome</keyword>
<sequence length="286" mass="32500">MFVPMGVPRLLGWDGVSNLWDGACGGTRPILLFFEASWWPNVRTNGGKMTVFDRYWDDFEHARQDAFTAIDDYAHSSDPVEREELVVTAKSCVDEVERYIRVLENEAKHGGSKMEQRKRMEQVHHCKTQWTRLKASLEREMLVSDARTGKLATSSMEATSKEQVESCANVVDRTERHLDEAQRTLAHTEEIAENVANNLMRQRNQLEHTELNIAQTQDDTEEAKGHIRSMAFKAFTSQILMILVIVALIVAIALVSYFRWYPRNKKDYLGILPHANSSSAGSVGKA</sequence>